<dbReference type="GO" id="GO:0008453">
    <property type="term" value="F:alanine-glyoxylate transaminase activity"/>
    <property type="evidence" value="ECO:0007669"/>
    <property type="project" value="TreeGrafter"/>
</dbReference>
<dbReference type="Proteomes" id="UP000494119">
    <property type="component" value="Unassembled WGS sequence"/>
</dbReference>
<dbReference type="AlphaFoldDB" id="A0A6J5FX47"/>
<dbReference type="Pfam" id="PF00266">
    <property type="entry name" value="Aminotran_5"/>
    <property type="match status" value="1"/>
</dbReference>
<sequence length="453" mass="49792">MALGRRRACPPFFFVTPIARLARAFFCLEYPKRKKYAPIGRPLSLEFAFIEAKSIFVLLLWYRIANTAYLIHLIPEASVPGLLPNVDREGLLEYSVVYTDRSINHMSQLFQGVMRDISSILKKVYNAKAAIVVPGSGTFGMEAVARQFATNKKCLVIRNGWFSFRWSQIFDMGSIPSESIVLKARPVESGTQAAYAPAPIEEVVAAIKEHKPDLVFAPHVETASGMILPDDYLRAVADAVHAVGGMFVLDCIASGTIWVDMQACGVDVLISAPQKGWSASPCCGLVMLSPLARERIDATTSTSFACDLRKWLQIMEAYENGGFAYHATLPTDSLTTLRNVMKETEAYGFDKVQAEQLELGKRVRALLESKGFRSVAAEGFQAPGVVVSYTDDDGIRSGKKFADVGLQVAAGVPLQCDEPEDFKTFRLGLFGLDKLHDVDGALARFANALERIL</sequence>
<dbReference type="EC" id="2.6.1.37" evidence="4"/>
<protein>
    <submittedName>
        <fullName evidence="4">2-aminoethylphosphonate--pyruvate transaminase</fullName>
        <ecNumber evidence="4">2.6.1.37</ecNumber>
    </submittedName>
</protein>
<comment type="cofactor">
    <cofactor evidence="1">
        <name>pyridoxal 5'-phosphate</name>
        <dbReference type="ChEBI" id="CHEBI:597326"/>
    </cofactor>
</comment>
<reference evidence="4 5" key="1">
    <citation type="submission" date="2020-04" db="EMBL/GenBank/DDBJ databases">
        <authorList>
            <person name="De Canck E."/>
        </authorList>
    </citation>
    <scope>NUCLEOTIDE SEQUENCE [LARGE SCALE GENOMIC DNA]</scope>
    <source>
        <strain evidence="4 5">LMG 28688</strain>
    </source>
</reference>
<gene>
    <name evidence="4" type="primary">phnW_1</name>
    <name evidence="4" type="ORF">LMG28688_02488</name>
</gene>
<dbReference type="Gene3D" id="3.40.640.10">
    <property type="entry name" value="Type I PLP-dependent aspartate aminotransferase-like (Major domain)"/>
    <property type="match status" value="1"/>
</dbReference>
<accession>A0A6J5FX47</accession>
<dbReference type="SUPFAM" id="SSF53383">
    <property type="entry name" value="PLP-dependent transferases"/>
    <property type="match status" value="1"/>
</dbReference>
<dbReference type="InterPro" id="IPR015421">
    <property type="entry name" value="PyrdxlP-dep_Trfase_major"/>
</dbReference>
<keyword evidence="4" id="KW-0670">Pyruvate</keyword>
<dbReference type="EMBL" id="CADIKL010000010">
    <property type="protein sequence ID" value="CAB3787536.1"/>
    <property type="molecule type" value="Genomic_DNA"/>
</dbReference>
<name>A0A6J5FX47_9BURK</name>
<evidence type="ECO:0000256" key="2">
    <source>
        <dbReference type="ARBA" id="ARBA00022898"/>
    </source>
</evidence>
<dbReference type="GO" id="GO:0004760">
    <property type="term" value="F:L-serine-pyruvate transaminase activity"/>
    <property type="evidence" value="ECO:0007669"/>
    <property type="project" value="TreeGrafter"/>
</dbReference>
<proteinExistence type="predicted"/>
<keyword evidence="5" id="KW-1185">Reference proteome</keyword>
<dbReference type="InterPro" id="IPR015424">
    <property type="entry name" value="PyrdxlP-dep_Trfase"/>
</dbReference>
<feature type="domain" description="Aminotransferase class V" evidence="3">
    <location>
        <begin position="99"/>
        <end position="375"/>
    </location>
</feature>
<dbReference type="PANTHER" id="PTHR21152:SF40">
    <property type="entry name" value="ALANINE--GLYOXYLATE AMINOTRANSFERASE"/>
    <property type="match status" value="1"/>
</dbReference>
<evidence type="ECO:0000313" key="4">
    <source>
        <dbReference type="EMBL" id="CAB3787536.1"/>
    </source>
</evidence>
<dbReference type="Gene3D" id="3.90.1150.10">
    <property type="entry name" value="Aspartate Aminotransferase, domain 1"/>
    <property type="match status" value="1"/>
</dbReference>
<keyword evidence="4" id="KW-0032">Aminotransferase</keyword>
<evidence type="ECO:0000313" key="5">
    <source>
        <dbReference type="Proteomes" id="UP000494119"/>
    </source>
</evidence>
<dbReference type="PANTHER" id="PTHR21152">
    <property type="entry name" value="AMINOTRANSFERASE CLASS V"/>
    <property type="match status" value="1"/>
</dbReference>
<dbReference type="InterPro" id="IPR015422">
    <property type="entry name" value="PyrdxlP-dep_Trfase_small"/>
</dbReference>
<evidence type="ECO:0000259" key="3">
    <source>
        <dbReference type="Pfam" id="PF00266"/>
    </source>
</evidence>
<keyword evidence="4" id="KW-0808">Transferase</keyword>
<keyword evidence="2" id="KW-0663">Pyridoxal phosphate</keyword>
<evidence type="ECO:0000256" key="1">
    <source>
        <dbReference type="ARBA" id="ARBA00001933"/>
    </source>
</evidence>
<dbReference type="InterPro" id="IPR000192">
    <property type="entry name" value="Aminotrans_V_dom"/>
</dbReference>
<dbReference type="GO" id="GO:0047304">
    <property type="term" value="F:2-aminoethylphosphonate-pyruvate transaminase activity"/>
    <property type="evidence" value="ECO:0007669"/>
    <property type="project" value="UniProtKB-EC"/>
</dbReference>
<dbReference type="GO" id="GO:0019265">
    <property type="term" value="P:glycine biosynthetic process, by transamination of glyoxylate"/>
    <property type="evidence" value="ECO:0007669"/>
    <property type="project" value="TreeGrafter"/>
</dbReference>
<organism evidence="4 5">
    <name type="scientific">Paraburkholderia caffeinitolerans</name>
    <dbReference type="NCBI Taxonomy" id="1723730"/>
    <lineage>
        <taxon>Bacteria</taxon>
        <taxon>Pseudomonadati</taxon>
        <taxon>Pseudomonadota</taxon>
        <taxon>Betaproteobacteria</taxon>
        <taxon>Burkholderiales</taxon>
        <taxon>Burkholderiaceae</taxon>
        <taxon>Paraburkholderia</taxon>
    </lineage>
</organism>